<dbReference type="RefSeq" id="XP_026730674.1">
    <property type="nucleotide sequence ID" value="XM_026874873.1"/>
</dbReference>
<feature type="domain" description="FLYWCH-type" evidence="4">
    <location>
        <begin position="18"/>
        <end position="72"/>
    </location>
</feature>
<name>A0A7E5VQX0_TRINI</name>
<feature type="domain" description="FLYWCH-type" evidence="4">
    <location>
        <begin position="149"/>
        <end position="203"/>
    </location>
</feature>
<dbReference type="GeneID" id="113495877"/>
<keyword evidence="2" id="KW-0863">Zinc-finger</keyword>
<proteinExistence type="predicted"/>
<dbReference type="OrthoDB" id="167578at2759"/>
<dbReference type="Pfam" id="PF04500">
    <property type="entry name" value="FLYWCH"/>
    <property type="match status" value="2"/>
</dbReference>
<evidence type="ECO:0000313" key="6">
    <source>
        <dbReference type="RefSeq" id="XP_026730674.1"/>
    </source>
</evidence>
<feature type="non-terminal residue" evidence="6">
    <location>
        <position position="1"/>
    </location>
</feature>
<evidence type="ECO:0000259" key="4">
    <source>
        <dbReference type="Pfam" id="PF04500"/>
    </source>
</evidence>
<accession>A0A7E5VQX0</accession>
<dbReference type="Gene3D" id="2.20.25.240">
    <property type="match status" value="2"/>
</dbReference>
<sequence length="219" mass="25092">KTLINLIFFTEYCPYDKVKSQKGKDLILVDGYTFSKTSAYTWTCSTRNPSCKAKLTLNANEDIVKINNVHCHPPKQYVRTKSGILWAVCLVMENKSILDSLSVSYYTITCIKTPKAKAFPGEPLDHWVNQEFLTLMTNYFSEYCPYETVKSRKGKDLILVDGYTFSRSSMYTWICSTRNSSCKAKLIMNSNDHIVNINNVHSHPRKRFVRTKSGVLLAI</sequence>
<dbReference type="GO" id="GO:0008270">
    <property type="term" value="F:zinc ion binding"/>
    <property type="evidence" value="ECO:0007669"/>
    <property type="project" value="UniProtKB-KW"/>
</dbReference>
<gene>
    <name evidence="6" type="primary">LOC113495877</name>
</gene>
<protein>
    <submittedName>
        <fullName evidence="6">Uncharacterized protein LOC113495877</fullName>
    </submittedName>
</protein>
<dbReference type="AlphaFoldDB" id="A0A7E5VQX0"/>
<reference evidence="6" key="1">
    <citation type="submission" date="2025-08" db="UniProtKB">
        <authorList>
            <consortium name="RefSeq"/>
        </authorList>
    </citation>
    <scope>IDENTIFICATION</scope>
</reference>
<dbReference type="InterPro" id="IPR007588">
    <property type="entry name" value="Znf_FLYWCH"/>
</dbReference>
<keyword evidence="5" id="KW-1185">Reference proteome</keyword>
<organism evidence="5 6">
    <name type="scientific">Trichoplusia ni</name>
    <name type="common">Cabbage looper</name>
    <dbReference type="NCBI Taxonomy" id="7111"/>
    <lineage>
        <taxon>Eukaryota</taxon>
        <taxon>Metazoa</taxon>
        <taxon>Ecdysozoa</taxon>
        <taxon>Arthropoda</taxon>
        <taxon>Hexapoda</taxon>
        <taxon>Insecta</taxon>
        <taxon>Pterygota</taxon>
        <taxon>Neoptera</taxon>
        <taxon>Endopterygota</taxon>
        <taxon>Lepidoptera</taxon>
        <taxon>Glossata</taxon>
        <taxon>Ditrysia</taxon>
        <taxon>Noctuoidea</taxon>
        <taxon>Noctuidae</taxon>
        <taxon>Plusiinae</taxon>
        <taxon>Trichoplusia</taxon>
    </lineage>
</organism>
<dbReference type="KEGG" id="tnl:113495877"/>
<evidence type="ECO:0000313" key="5">
    <source>
        <dbReference type="Proteomes" id="UP000322000"/>
    </source>
</evidence>
<keyword evidence="3" id="KW-0862">Zinc</keyword>
<keyword evidence="1" id="KW-0479">Metal-binding</keyword>
<evidence type="ECO:0000256" key="2">
    <source>
        <dbReference type="ARBA" id="ARBA00022771"/>
    </source>
</evidence>
<dbReference type="Proteomes" id="UP000322000">
    <property type="component" value="Chromosome 7"/>
</dbReference>
<evidence type="ECO:0000256" key="1">
    <source>
        <dbReference type="ARBA" id="ARBA00022723"/>
    </source>
</evidence>
<evidence type="ECO:0000256" key="3">
    <source>
        <dbReference type="ARBA" id="ARBA00022833"/>
    </source>
</evidence>
<dbReference type="InParanoid" id="A0A7E5VQX0"/>